<gene>
    <name evidence="3" type="ORF">P171DRAFT_431682</name>
</gene>
<dbReference type="GO" id="GO:0000981">
    <property type="term" value="F:DNA-binding transcription factor activity, RNA polymerase II-specific"/>
    <property type="evidence" value="ECO:0007669"/>
    <property type="project" value="InterPro"/>
</dbReference>
<dbReference type="GO" id="GO:0008270">
    <property type="term" value="F:zinc ion binding"/>
    <property type="evidence" value="ECO:0007669"/>
    <property type="project" value="InterPro"/>
</dbReference>
<dbReference type="Proteomes" id="UP000799764">
    <property type="component" value="Unassembled WGS sequence"/>
</dbReference>
<dbReference type="InterPro" id="IPR021858">
    <property type="entry name" value="Fun_TF"/>
</dbReference>
<keyword evidence="4" id="KW-1185">Reference proteome</keyword>
<dbReference type="InterPro" id="IPR036864">
    <property type="entry name" value="Zn2-C6_fun-type_DNA-bd_sf"/>
</dbReference>
<reference evidence="3" key="1">
    <citation type="journal article" date="2020" name="Stud. Mycol.">
        <title>101 Dothideomycetes genomes: a test case for predicting lifestyles and emergence of pathogens.</title>
        <authorList>
            <person name="Haridas S."/>
            <person name="Albert R."/>
            <person name="Binder M."/>
            <person name="Bloem J."/>
            <person name="Labutti K."/>
            <person name="Salamov A."/>
            <person name="Andreopoulos B."/>
            <person name="Baker S."/>
            <person name="Barry K."/>
            <person name="Bills G."/>
            <person name="Bluhm B."/>
            <person name="Cannon C."/>
            <person name="Castanera R."/>
            <person name="Culley D."/>
            <person name="Daum C."/>
            <person name="Ezra D."/>
            <person name="Gonzalez J."/>
            <person name="Henrissat B."/>
            <person name="Kuo A."/>
            <person name="Liang C."/>
            <person name="Lipzen A."/>
            <person name="Lutzoni F."/>
            <person name="Magnuson J."/>
            <person name="Mondo S."/>
            <person name="Nolan M."/>
            <person name="Ohm R."/>
            <person name="Pangilinan J."/>
            <person name="Park H.-J."/>
            <person name="Ramirez L."/>
            <person name="Alfaro M."/>
            <person name="Sun H."/>
            <person name="Tritt A."/>
            <person name="Yoshinaga Y."/>
            <person name="Zwiers L.-H."/>
            <person name="Turgeon B."/>
            <person name="Goodwin S."/>
            <person name="Spatafora J."/>
            <person name="Crous P."/>
            <person name="Grigoriev I."/>
        </authorList>
    </citation>
    <scope>NUCLEOTIDE SEQUENCE</scope>
    <source>
        <strain evidence="3">CBS 690.94</strain>
    </source>
</reference>
<sequence>MVSATSLVRGVRTACDRCYQLKERCERVSTTGSCERCERLGQVCLTVRPVRPIGRRAKHRGLSAQNTSTLSKCRLRSVDPIGSWISNAPDLNLDEKELILSLLGDSQTLEYPVVSPRFQQAEQKSLANPLQTAWPVLKDAYLAYAGVLKSLQPGGVSETDDASKLRYATSAMEALRSLTITKAEDAELCLTLGFALALSVYGAIGVGVAKICHYCLSITRPFIEADTVGLEMESRISILVLLETMECIVYRRTPTLRIEPRAPGIVDRHLGLCLSLLPCYYDLCSISHSLANHTSTTHTELLHRQLEEIQAHVEKWQPSHPEGFLREFSTSEVVQLLAQARVYRLAALLMIHRLRHPFGRKDGQADIWSREVMMELELAQRISDHPVRFVALPFIIAAVEIRGKTEREKVLLNVNDYVDQLTPVVQKATKTFLGRVWNERDVLVNCSWLDSIHKPCVVLDSIGAMLPRDLFNMQGMAPNDCPK</sequence>
<evidence type="ECO:0000313" key="4">
    <source>
        <dbReference type="Proteomes" id="UP000799764"/>
    </source>
</evidence>
<dbReference type="Pfam" id="PF11951">
    <property type="entry name" value="Fungal_trans_2"/>
    <property type="match status" value="1"/>
</dbReference>
<dbReference type="SMART" id="SM00066">
    <property type="entry name" value="GAL4"/>
    <property type="match status" value="1"/>
</dbReference>
<feature type="domain" description="Zn(2)-C6 fungal-type" evidence="2">
    <location>
        <begin position="9"/>
        <end position="55"/>
    </location>
</feature>
<dbReference type="AlphaFoldDB" id="A0A9P4PGZ5"/>
<name>A0A9P4PGZ5_9PLEO</name>
<proteinExistence type="predicted"/>
<evidence type="ECO:0000259" key="2">
    <source>
        <dbReference type="SMART" id="SM00066"/>
    </source>
</evidence>
<accession>A0A9P4PGZ5</accession>
<keyword evidence="1" id="KW-0539">Nucleus</keyword>
<dbReference type="EMBL" id="MU001500">
    <property type="protein sequence ID" value="KAF2444895.1"/>
    <property type="molecule type" value="Genomic_DNA"/>
</dbReference>
<evidence type="ECO:0000256" key="1">
    <source>
        <dbReference type="ARBA" id="ARBA00023242"/>
    </source>
</evidence>
<dbReference type="CDD" id="cd00067">
    <property type="entry name" value="GAL4"/>
    <property type="match status" value="1"/>
</dbReference>
<dbReference type="SUPFAM" id="SSF57701">
    <property type="entry name" value="Zn2/Cys6 DNA-binding domain"/>
    <property type="match status" value="1"/>
</dbReference>
<dbReference type="InterPro" id="IPR001138">
    <property type="entry name" value="Zn2Cys6_DnaBD"/>
</dbReference>
<dbReference type="OrthoDB" id="4137815at2759"/>
<comment type="caution">
    <text evidence="3">The sequence shown here is derived from an EMBL/GenBank/DDBJ whole genome shotgun (WGS) entry which is preliminary data.</text>
</comment>
<organism evidence="3 4">
    <name type="scientific">Karstenula rhodostoma CBS 690.94</name>
    <dbReference type="NCBI Taxonomy" id="1392251"/>
    <lineage>
        <taxon>Eukaryota</taxon>
        <taxon>Fungi</taxon>
        <taxon>Dikarya</taxon>
        <taxon>Ascomycota</taxon>
        <taxon>Pezizomycotina</taxon>
        <taxon>Dothideomycetes</taxon>
        <taxon>Pleosporomycetidae</taxon>
        <taxon>Pleosporales</taxon>
        <taxon>Massarineae</taxon>
        <taxon>Didymosphaeriaceae</taxon>
        <taxon>Karstenula</taxon>
    </lineage>
</organism>
<protein>
    <recommendedName>
        <fullName evidence="2">Zn(2)-C6 fungal-type domain-containing protein</fullName>
    </recommendedName>
</protein>
<evidence type="ECO:0000313" key="3">
    <source>
        <dbReference type="EMBL" id="KAF2444895.1"/>
    </source>
</evidence>